<accession>A0A9X9NYE3</accession>
<dbReference type="InterPro" id="IPR002298">
    <property type="entry name" value="DNA_polymerase_A"/>
</dbReference>
<dbReference type="SUPFAM" id="SSF56672">
    <property type="entry name" value="DNA/RNA polymerases"/>
    <property type="match status" value="1"/>
</dbReference>
<dbReference type="EMBL" id="ON932079">
    <property type="protein sequence ID" value="UYA98723.1"/>
    <property type="molecule type" value="Genomic_DNA"/>
</dbReference>
<dbReference type="Pfam" id="PF00476">
    <property type="entry name" value="DNA_pol_A"/>
    <property type="match status" value="1"/>
</dbReference>
<gene>
    <name evidence="4" type="ORF">IVIADoCa5_53</name>
</gene>
<dbReference type="Proteomes" id="UP001164549">
    <property type="component" value="Segment"/>
</dbReference>
<evidence type="ECO:0000256" key="2">
    <source>
        <dbReference type="ARBA" id="ARBA00023109"/>
    </source>
</evidence>
<reference evidence="4" key="1">
    <citation type="submission" date="2022-07" db="EMBL/GenBank/DDBJ databases">
        <title>Comparative analysis of new lytic phages for the biological control of phytopathogenic Xanthomonas spp.</title>
        <authorList>
            <person name="Domingo-Calap M.L."/>
            <person name="Bernabeu-Gimeno M."/>
            <person name="Aure C.M."/>
            <person name="Marco-Noales E."/>
            <person name="Domingo-Calap P."/>
        </authorList>
    </citation>
    <scope>NUCLEOTIDE SEQUENCE</scope>
</reference>
<sequence length="768" mass="87012">MTITQTYRDGELVATVNHGGSENQLIGGSDYDKAHGSAPVRSQLSEAVSSAIISYDNPPKATIDFETRSACSLKDCGSWRYSLDPTTQVMCLAFRMPYWEKGRTALWHPAFPHLGVEEADCPELEELFKWIADGNLVEAHNAWFERGVWTNICVPKLGWPEVGHEQWRCSAAKAAAYSLPRSLENLTAALRLRVKKDTEGAKVMKKMAKPRKPLKRDVQAWLDENADLPLPAKKCITTLYPNDDGTYDVTAEWEGGEETHRLPVFWHESAELLEILCAYCRVDVLAEEAASHRLRDLSARETKMYLMDQAINQRGFQLDQEGIEAALEVVNGIYAELNAELVALTNGEVQKATQRARMMKWFNENGLPLEDTQGDTIDSWLRRQDLEPDVRRGLELVRALGRSSTAKFVAAQNWAHPDTWRVHGGLLYHGAGTGRWSGSGVQPHNFPRGDIKDMEFAWEVIKTRDIAYMEMMYGDVMTLLSHALRGMIIPTRGRKLMVADYAAIEARVLLWLADDEEALEVFRRGDCIYMAMATEIYGRLIDDKVKYANERQMGKQAVLGLGYQMGAKKFQATLAEKWGIFIELDFAQRIVDAYREKFWRVKKMWWDQEAAAIAAVKNPGRTFRCGKVYWRVIDGFLHCKLPSGRLLGYCDPQVHKRKTPWGAERDALTYMGVDPYTKKWRRQDTYGGMLVENITQATARDLMADAMLRCHQDGTYDVILSVHDELLAECDEGVGSVKDFEAAMAHTEDWAAGCPVTAEGWTGYRYKK</sequence>
<keyword evidence="2" id="KW-1194">Viral DNA replication</keyword>
<dbReference type="GO" id="GO:0003677">
    <property type="term" value="F:DNA binding"/>
    <property type="evidence" value="ECO:0007669"/>
    <property type="project" value="InterPro"/>
</dbReference>
<dbReference type="PANTHER" id="PTHR10133:SF27">
    <property type="entry name" value="DNA POLYMERASE NU"/>
    <property type="match status" value="1"/>
</dbReference>
<organism evidence="4 5">
    <name type="scientific">Xanthomonas phage vB_Xar_IVIA-DoCa5</name>
    <dbReference type="NCBI Taxonomy" id="2975532"/>
    <lineage>
        <taxon>Viruses</taxon>
        <taxon>Duplodnaviria</taxon>
        <taxon>Heunggongvirae</taxon>
        <taxon>Uroviricota</taxon>
        <taxon>Caudoviricetes</taxon>
        <taxon>Mesyanzhinovviridae</taxon>
        <taxon>Bradleyvirinae</taxon>
        <taxon>Docaquintavirus</taxon>
        <taxon>Docaquintavirus doca5</taxon>
    </lineage>
</organism>
<dbReference type="GO" id="GO:0039693">
    <property type="term" value="P:viral DNA genome replication"/>
    <property type="evidence" value="ECO:0007669"/>
    <property type="project" value="UniProtKB-KW"/>
</dbReference>
<dbReference type="GO" id="GO:0006261">
    <property type="term" value="P:DNA-templated DNA replication"/>
    <property type="evidence" value="ECO:0007669"/>
    <property type="project" value="InterPro"/>
</dbReference>
<evidence type="ECO:0000259" key="3">
    <source>
        <dbReference type="SMART" id="SM00482"/>
    </source>
</evidence>
<feature type="domain" description="DNA-directed DNA polymerase family A palm" evidence="3">
    <location>
        <begin position="481"/>
        <end position="734"/>
    </location>
</feature>
<dbReference type="GO" id="GO:0003887">
    <property type="term" value="F:DNA-directed DNA polymerase activity"/>
    <property type="evidence" value="ECO:0007669"/>
    <property type="project" value="InterPro"/>
</dbReference>
<evidence type="ECO:0000313" key="5">
    <source>
        <dbReference type="Proteomes" id="UP001164549"/>
    </source>
</evidence>
<keyword evidence="5" id="KW-1185">Reference proteome</keyword>
<keyword evidence="1" id="KW-0235">DNA replication</keyword>
<dbReference type="SMART" id="SM00482">
    <property type="entry name" value="POLAc"/>
    <property type="match status" value="1"/>
</dbReference>
<evidence type="ECO:0000256" key="1">
    <source>
        <dbReference type="ARBA" id="ARBA00022705"/>
    </source>
</evidence>
<evidence type="ECO:0000313" key="4">
    <source>
        <dbReference type="EMBL" id="UYA98723.1"/>
    </source>
</evidence>
<dbReference type="Gene3D" id="1.10.150.20">
    <property type="entry name" value="5' to 3' exonuclease, C-terminal subdomain"/>
    <property type="match status" value="2"/>
</dbReference>
<name>A0A9X9NYE3_9CAUD</name>
<dbReference type="PANTHER" id="PTHR10133">
    <property type="entry name" value="DNA POLYMERASE I"/>
    <property type="match status" value="1"/>
</dbReference>
<protein>
    <submittedName>
        <fullName evidence="4">DNA polymerase</fullName>
    </submittedName>
</protein>
<dbReference type="InterPro" id="IPR043502">
    <property type="entry name" value="DNA/RNA_pol_sf"/>
</dbReference>
<dbReference type="Gene3D" id="3.30.70.370">
    <property type="match status" value="2"/>
</dbReference>
<proteinExistence type="predicted"/>
<dbReference type="GO" id="GO:0006302">
    <property type="term" value="P:double-strand break repair"/>
    <property type="evidence" value="ECO:0007669"/>
    <property type="project" value="TreeGrafter"/>
</dbReference>
<dbReference type="InterPro" id="IPR001098">
    <property type="entry name" value="DNA-dir_DNA_pol_A_palm_dom"/>
</dbReference>